<dbReference type="Gene3D" id="3.30.200.20">
    <property type="entry name" value="Phosphorylase Kinase, domain 1"/>
    <property type="match status" value="1"/>
</dbReference>
<dbReference type="FunFam" id="1.10.510.10:FF:000611">
    <property type="entry name" value="CMGC family protein kinase"/>
    <property type="match status" value="1"/>
</dbReference>
<evidence type="ECO:0000256" key="3">
    <source>
        <dbReference type="ARBA" id="ARBA00022527"/>
    </source>
</evidence>
<dbReference type="EC" id="2.7.11.22" evidence="2"/>
<dbReference type="PANTHER" id="PTHR24056:SF189">
    <property type="entry name" value="PROTEIN KINASE DOMAIN-CONTAINING PROTEIN"/>
    <property type="match status" value="1"/>
</dbReference>
<dbReference type="EnsemblMetazoa" id="Aqu2.1.41609_001">
    <property type="protein sequence ID" value="Aqu2.1.41609_001"/>
    <property type="gene ID" value="Aqu2.1.41609"/>
</dbReference>
<dbReference type="InterPro" id="IPR017441">
    <property type="entry name" value="Protein_kinase_ATP_BS"/>
</dbReference>
<evidence type="ECO:0000256" key="7">
    <source>
        <dbReference type="ARBA" id="ARBA00022840"/>
    </source>
</evidence>
<dbReference type="PROSITE" id="PS00108">
    <property type="entry name" value="PROTEIN_KINASE_ST"/>
    <property type="match status" value="1"/>
</dbReference>
<evidence type="ECO:0000256" key="1">
    <source>
        <dbReference type="ARBA" id="ARBA00006485"/>
    </source>
</evidence>
<evidence type="ECO:0000259" key="12">
    <source>
        <dbReference type="PROSITE" id="PS50011"/>
    </source>
</evidence>
<dbReference type="eggNOG" id="KOG0594">
    <property type="taxonomic scope" value="Eukaryota"/>
</dbReference>
<protein>
    <recommendedName>
        <fullName evidence="2">cyclin-dependent kinase</fullName>
        <ecNumber evidence="2">2.7.11.22</ecNumber>
    </recommendedName>
</protein>
<dbReference type="FunFam" id="3.30.200.20:FF:000007">
    <property type="entry name" value="Cyclin-dependent kinase 14, putative"/>
    <property type="match status" value="1"/>
</dbReference>
<dbReference type="AlphaFoldDB" id="A0A1X7VP01"/>
<proteinExistence type="inferred from homology"/>
<comment type="catalytic activity">
    <reaction evidence="9">
        <text>L-seryl-[protein] + ATP = O-phospho-L-seryl-[protein] + ADP + H(+)</text>
        <dbReference type="Rhea" id="RHEA:17989"/>
        <dbReference type="Rhea" id="RHEA-COMP:9863"/>
        <dbReference type="Rhea" id="RHEA-COMP:11604"/>
        <dbReference type="ChEBI" id="CHEBI:15378"/>
        <dbReference type="ChEBI" id="CHEBI:29999"/>
        <dbReference type="ChEBI" id="CHEBI:30616"/>
        <dbReference type="ChEBI" id="CHEBI:83421"/>
        <dbReference type="ChEBI" id="CHEBI:456216"/>
        <dbReference type="EC" id="2.7.11.22"/>
    </reaction>
</comment>
<dbReference type="InterPro" id="IPR011009">
    <property type="entry name" value="Kinase-like_dom_sf"/>
</dbReference>
<dbReference type="Gene3D" id="1.10.510.10">
    <property type="entry name" value="Transferase(Phosphotransferase) domain 1"/>
    <property type="match status" value="1"/>
</dbReference>
<evidence type="ECO:0000256" key="2">
    <source>
        <dbReference type="ARBA" id="ARBA00012425"/>
    </source>
</evidence>
<keyword evidence="7 10" id="KW-0067">ATP-binding</keyword>
<evidence type="ECO:0000256" key="11">
    <source>
        <dbReference type="SAM" id="MobiDB-lite"/>
    </source>
</evidence>
<dbReference type="InParanoid" id="A0A1X7VP01"/>
<reference evidence="14" key="1">
    <citation type="journal article" date="2010" name="Nature">
        <title>The Amphimedon queenslandica genome and the evolution of animal complexity.</title>
        <authorList>
            <person name="Srivastava M."/>
            <person name="Simakov O."/>
            <person name="Chapman J."/>
            <person name="Fahey B."/>
            <person name="Gauthier M.E."/>
            <person name="Mitros T."/>
            <person name="Richards G.S."/>
            <person name="Conaco C."/>
            <person name="Dacre M."/>
            <person name="Hellsten U."/>
            <person name="Larroux C."/>
            <person name="Putnam N.H."/>
            <person name="Stanke M."/>
            <person name="Adamska M."/>
            <person name="Darling A."/>
            <person name="Degnan S.M."/>
            <person name="Oakley T.H."/>
            <person name="Plachetzki D.C."/>
            <person name="Zhai Y."/>
            <person name="Adamski M."/>
            <person name="Calcino A."/>
            <person name="Cummins S.F."/>
            <person name="Goodstein D.M."/>
            <person name="Harris C."/>
            <person name="Jackson D.J."/>
            <person name="Leys S.P."/>
            <person name="Shu S."/>
            <person name="Woodcroft B.J."/>
            <person name="Vervoort M."/>
            <person name="Kosik K.S."/>
            <person name="Manning G."/>
            <person name="Degnan B.M."/>
            <person name="Rokhsar D.S."/>
        </authorList>
    </citation>
    <scope>NUCLEOTIDE SEQUENCE [LARGE SCALE GENOMIC DNA]</scope>
</reference>
<dbReference type="GO" id="GO:0030332">
    <property type="term" value="F:cyclin binding"/>
    <property type="evidence" value="ECO:0007669"/>
    <property type="project" value="TreeGrafter"/>
</dbReference>
<dbReference type="KEGG" id="aqu:100640065"/>
<keyword evidence="4" id="KW-0808">Transferase</keyword>
<organism evidence="13">
    <name type="scientific">Amphimedon queenslandica</name>
    <name type="common">Sponge</name>
    <dbReference type="NCBI Taxonomy" id="400682"/>
    <lineage>
        <taxon>Eukaryota</taxon>
        <taxon>Metazoa</taxon>
        <taxon>Porifera</taxon>
        <taxon>Demospongiae</taxon>
        <taxon>Heteroscleromorpha</taxon>
        <taxon>Haplosclerida</taxon>
        <taxon>Niphatidae</taxon>
        <taxon>Amphimedon</taxon>
    </lineage>
</organism>
<feature type="binding site" evidence="10">
    <location>
        <position position="287"/>
    </location>
    <ligand>
        <name>ATP</name>
        <dbReference type="ChEBI" id="CHEBI:30616"/>
    </ligand>
</feature>
<dbReference type="GO" id="GO:0004693">
    <property type="term" value="F:cyclin-dependent protein serine/threonine kinase activity"/>
    <property type="evidence" value="ECO:0007669"/>
    <property type="project" value="UniProtKB-EC"/>
</dbReference>
<keyword evidence="14" id="KW-1185">Reference proteome</keyword>
<feature type="region of interest" description="Disordered" evidence="11">
    <location>
        <begin position="58"/>
        <end position="101"/>
    </location>
</feature>
<dbReference type="EnsemblMetazoa" id="XM_020005376.1">
    <property type="protein sequence ID" value="XP_019860935.1"/>
    <property type="gene ID" value="LOC100640065"/>
</dbReference>
<dbReference type="SMART" id="SM00220">
    <property type="entry name" value="S_TKc"/>
    <property type="match status" value="1"/>
</dbReference>
<dbReference type="Pfam" id="PF00069">
    <property type="entry name" value="Pkinase"/>
    <property type="match status" value="1"/>
</dbReference>
<accession>A0A1X7VP01</accession>
<sequence>MAATDSVFVDNVFYDYHSQQIKQHMDLVVEGGPGVEENSYRKRSSGGVNGGLEVFIEEKQEEEEGDGEESRSSVSTTQTSLKVNGYQARGNSLSPMKRHSGGEQELYAAQNGEITEVSTLQRRESKLKQLKRRLSESFSRREPTPSPRHEPKQKSRSRPVSLSISGKPPGLRRNSIPITASSSNDAIGPKPDIVRPIPAFRSTGSISNAVLINHTSTTGSVAGGGTGNSLLLPNQRRFSTSNAPLSPLGSPFGRLETYKKLEALGEGSYATVYKGISIANGHYVALKEIRLNSEEGTPFTAIREASLLKGLKHANIVILHDIIHTSNNLTFVFEYVDTDLSRYMEKHPGPLDPRNVKILLIQLLRGLNFCHRRKILHRDLKPQNILLNHNGELKLADFGLARAKSVPTKTYSHEVVTLWYRPPDVLMGSTDYFTSLDMWGVGCIFVEMLTGKPLFPGLKGVYDQLNRIWSILGTPNNTTWPGVTDLPEYRPEQYEQCPPLGLEVVAPILHPKTKVGDLAMKLLQLIPSNRITADDALAHEYFSSLPPAIFALPESASVFLIPGVLFNR</sequence>
<name>A0A1X7VP01_AMPQE</name>
<dbReference type="eggNOG" id="KOG2586">
    <property type="taxonomic scope" value="Eukaryota"/>
</dbReference>
<feature type="compositionally biased region" description="Polar residues" evidence="11">
    <location>
        <begin position="72"/>
        <end position="82"/>
    </location>
</feature>
<dbReference type="STRING" id="400682.A0A1X7VP01"/>
<dbReference type="PANTHER" id="PTHR24056">
    <property type="entry name" value="CELL DIVISION PROTEIN KINASE"/>
    <property type="match status" value="1"/>
</dbReference>
<evidence type="ECO:0000256" key="5">
    <source>
        <dbReference type="ARBA" id="ARBA00022741"/>
    </source>
</evidence>
<evidence type="ECO:0000256" key="9">
    <source>
        <dbReference type="ARBA" id="ARBA00048367"/>
    </source>
</evidence>
<evidence type="ECO:0000256" key="4">
    <source>
        <dbReference type="ARBA" id="ARBA00022679"/>
    </source>
</evidence>
<reference evidence="13" key="2">
    <citation type="submission" date="2017-05" db="UniProtKB">
        <authorList>
            <consortium name="EnsemblMetazoa"/>
        </authorList>
    </citation>
    <scope>IDENTIFICATION</scope>
</reference>
<feature type="compositionally biased region" description="Polar residues" evidence="11">
    <location>
        <begin position="176"/>
        <end position="185"/>
    </location>
</feature>
<keyword evidence="3" id="KW-0723">Serine/threonine-protein kinase</keyword>
<feature type="domain" description="Protein kinase" evidence="12">
    <location>
        <begin position="258"/>
        <end position="542"/>
    </location>
</feature>
<dbReference type="InterPro" id="IPR050108">
    <property type="entry name" value="CDK"/>
</dbReference>
<dbReference type="SUPFAM" id="SSF56112">
    <property type="entry name" value="Protein kinase-like (PK-like)"/>
    <property type="match status" value="1"/>
</dbReference>
<evidence type="ECO:0000256" key="10">
    <source>
        <dbReference type="PROSITE-ProRule" id="PRU10141"/>
    </source>
</evidence>
<dbReference type="GO" id="GO:0005829">
    <property type="term" value="C:cytosol"/>
    <property type="evidence" value="ECO:0007669"/>
    <property type="project" value="TreeGrafter"/>
</dbReference>
<evidence type="ECO:0000313" key="14">
    <source>
        <dbReference type="Proteomes" id="UP000007879"/>
    </source>
</evidence>
<dbReference type="PROSITE" id="PS50011">
    <property type="entry name" value="PROTEIN_KINASE_DOM"/>
    <property type="match status" value="1"/>
</dbReference>
<gene>
    <name evidence="13" type="primary">100640065</name>
</gene>
<dbReference type="GO" id="GO:0005634">
    <property type="term" value="C:nucleus"/>
    <property type="evidence" value="ECO:0007669"/>
    <property type="project" value="TreeGrafter"/>
</dbReference>
<dbReference type="Proteomes" id="UP000007879">
    <property type="component" value="Unassembled WGS sequence"/>
</dbReference>
<dbReference type="InterPro" id="IPR000719">
    <property type="entry name" value="Prot_kinase_dom"/>
</dbReference>
<evidence type="ECO:0000256" key="6">
    <source>
        <dbReference type="ARBA" id="ARBA00022777"/>
    </source>
</evidence>
<keyword evidence="5 10" id="KW-0547">Nucleotide-binding</keyword>
<dbReference type="InterPro" id="IPR008271">
    <property type="entry name" value="Ser/Thr_kinase_AS"/>
</dbReference>
<comment type="similarity">
    <text evidence="1">Belongs to the protein kinase superfamily. CMGC Ser/Thr protein kinase family. CDC2/CDKX subfamily.</text>
</comment>
<evidence type="ECO:0000256" key="8">
    <source>
        <dbReference type="ARBA" id="ARBA00047811"/>
    </source>
</evidence>
<comment type="catalytic activity">
    <reaction evidence="8">
        <text>L-threonyl-[protein] + ATP = O-phospho-L-threonyl-[protein] + ADP + H(+)</text>
        <dbReference type="Rhea" id="RHEA:46608"/>
        <dbReference type="Rhea" id="RHEA-COMP:11060"/>
        <dbReference type="Rhea" id="RHEA-COMP:11605"/>
        <dbReference type="ChEBI" id="CHEBI:15378"/>
        <dbReference type="ChEBI" id="CHEBI:30013"/>
        <dbReference type="ChEBI" id="CHEBI:30616"/>
        <dbReference type="ChEBI" id="CHEBI:61977"/>
        <dbReference type="ChEBI" id="CHEBI:456216"/>
        <dbReference type="EC" id="2.7.11.22"/>
    </reaction>
</comment>
<evidence type="ECO:0000313" key="13">
    <source>
        <dbReference type="EnsemblMetazoa" id="Aqu2.1.41609_001"/>
    </source>
</evidence>
<dbReference type="PROSITE" id="PS00107">
    <property type="entry name" value="PROTEIN_KINASE_ATP"/>
    <property type="match status" value="1"/>
</dbReference>
<keyword evidence="6" id="KW-0418">Kinase</keyword>
<feature type="region of interest" description="Disordered" evidence="11">
    <location>
        <begin position="118"/>
        <end position="191"/>
    </location>
</feature>
<feature type="compositionally biased region" description="Basic and acidic residues" evidence="11">
    <location>
        <begin position="121"/>
        <end position="153"/>
    </location>
</feature>
<dbReference type="GO" id="GO:0005524">
    <property type="term" value="F:ATP binding"/>
    <property type="evidence" value="ECO:0007669"/>
    <property type="project" value="UniProtKB-UniRule"/>
</dbReference>
<dbReference type="OrthoDB" id="1732493at2759"/>